<feature type="domain" description="Peptidase M16 N-terminal" evidence="3">
    <location>
        <begin position="12"/>
        <end position="159"/>
    </location>
</feature>
<dbReference type="EMBL" id="RAPK01000007">
    <property type="protein sequence ID" value="RKD75329.1"/>
    <property type="molecule type" value="Genomic_DNA"/>
</dbReference>
<organism evidence="5 6">
    <name type="scientific">Sinobaca qinghaiensis</name>
    <dbReference type="NCBI Taxonomy" id="342944"/>
    <lineage>
        <taxon>Bacteria</taxon>
        <taxon>Bacillati</taxon>
        <taxon>Bacillota</taxon>
        <taxon>Bacilli</taxon>
        <taxon>Bacillales</taxon>
        <taxon>Sporolactobacillaceae</taxon>
        <taxon>Sinobaca</taxon>
    </lineage>
</organism>
<gene>
    <name evidence="5" type="ORF">ATL39_1028</name>
</gene>
<reference evidence="5 6" key="1">
    <citation type="submission" date="2018-09" db="EMBL/GenBank/DDBJ databases">
        <title>Genomic Encyclopedia of Archaeal and Bacterial Type Strains, Phase II (KMG-II): from individual species to whole genera.</title>
        <authorList>
            <person name="Goeker M."/>
        </authorList>
    </citation>
    <scope>NUCLEOTIDE SEQUENCE [LARGE SCALE GENOMIC DNA]</scope>
    <source>
        <strain evidence="5 6">DSM 17008</strain>
    </source>
</reference>
<evidence type="ECO:0000313" key="5">
    <source>
        <dbReference type="EMBL" id="RKD75329.1"/>
    </source>
</evidence>
<evidence type="ECO:0000256" key="2">
    <source>
        <dbReference type="RuleBase" id="RU004447"/>
    </source>
</evidence>
<dbReference type="Proteomes" id="UP000285120">
    <property type="component" value="Unassembled WGS sequence"/>
</dbReference>
<evidence type="ECO:0000259" key="3">
    <source>
        <dbReference type="Pfam" id="PF00675"/>
    </source>
</evidence>
<feature type="domain" description="Peptidase M16 C-terminal" evidence="4">
    <location>
        <begin position="165"/>
        <end position="338"/>
    </location>
</feature>
<dbReference type="InterPro" id="IPR011249">
    <property type="entry name" value="Metalloenz_LuxS/M16"/>
</dbReference>
<dbReference type="Pfam" id="PF00675">
    <property type="entry name" value="Peptidase_M16"/>
    <property type="match status" value="1"/>
</dbReference>
<accession>A0A419V5U9</accession>
<dbReference type="FunFam" id="3.30.830.10:FF:000008">
    <property type="entry name" value="Mitochondrial-processing peptidase subunit beta"/>
    <property type="match status" value="1"/>
</dbReference>
<dbReference type="InterPro" id="IPR011765">
    <property type="entry name" value="Pept_M16_N"/>
</dbReference>
<dbReference type="PANTHER" id="PTHR11851">
    <property type="entry name" value="METALLOPROTEASE"/>
    <property type="match status" value="1"/>
</dbReference>
<dbReference type="AlphaFoldDB" id="A0A419V5U9"/>
<dbReference type="InterPro" id="IPR050361">
    <property type="entry name" value="MPP/UQCRC_Complex"/>
</dbReference>
<evidence type="ECO:0000256" key="1">
    <source>
        <dbReference type="ARBA" id="ARBA00007261"/>
    </source>
</evidence>
<name>A0A419V5U9_9BACL</name>
<dbReference type="Pfam" id="PF05193">
    <property type="entry name" value="Peptidase_M16_C"/>
    <property type="match status" value="1"/>
</dbReference>
<evidence type="ECO:0000313" key="6">
    <source>
        <dbReference type="Proteomes" id="UP000285120"/>
    </source>
</evidence>
<dbReference type="PROSITE" id="PS00143">
    <property type="entry name" value="INSULINASE"/>
    <property type="match status" value="1"/>
</dbReference>
<dbReference type="PANTHER" id="PTHR11851:SF49">
    <property type="entry name" value="MITOCHONDRIAL-PROCESSING PEPTIDASE SUBUNIT ALPHA"/>
    <property type="match status" value="1"/>
</dbReference>
<evidence type="ECO:0000259" key="4">
    <source>
        <dbReference type="Pfam" id="PF05193"/>
    </source>
</evidence>
<dbReference type="GO" id="GO:0006508">
    <property type="term" value="P:proteolysis"/>
    <property type="evidence" value="ECO:0007669"/>
    <property type="project" value="InterPro"/>
</dbReference>
<comment type="similarity">
    <text evidence="1 2">Belongs to the peptidase M16 family.</text>
</comment>
<comment type="caution">
    <text evidence="5">The sequence shown here is derived from an EMBL/GenBank/DDBJ whole genome shotgun (WGS) entry which is preliminary data.</text>
</comment>
<dbReference type="OrthoDB" id="9811314at2"/>
<dbReference type="GO" id="GO:0004222">
    <property type="term" value="F:metalloendopeptidase activity"/>
    <property type="evidence" value="ECO:0007669"/>
    <property type="project" value="InterPro"/>
</dbReference>
<proteinExistence type="inferred from homology"/>
<protein>
    <submittedName>
        <fullName evidence="5">Putative Zn-dependent peptidase</fullName>
    </submittedName>
</protein>
<dbReference type="InterPro" id="IPR007863">
    <property type="entry name" value="Peptidase_M16_C"/>
</dbReference>
<dbReference type="InterPro" id="IPR001431">
    <property type="entry name" value="Pept_M16_Zn_BS"/>
</dbReference>
<sequence length="420" mass="46580">MINKKELANGVRIVTEHIPFVRSITIGIWVGTGSRYEKAEENGISHFLEHMFFKGTNTRTPADIAENFDRIGGQVNAFTAKEYTCFYAKVLDEHAGQALDILSDMFFHSTFDEEELEKERSVIFEEIKMVDDTPDDIVHDYLDSVSYGSHSLGRPILGTTGTVGSFTAASLKAYLEKYYTGSNVVISVAGNTNEAFLDKVEETFSVLGRRGAENKSESPVFLPGESVHAKQAEQAHLCLGFPGLEAGHADSFALVLLNNVLGGSMSSRLFQDIRETRGLAYSVYSYQSAYRDSGMLTIYGGTGAEHLDEMFDSMQGIIKELSQNGIHRKEWENGKEQLKGSVMLGLESTSSRMNRNGRNELLLGYHQSLDDIVEKIEAVTLEDTARVADALLGQDYSISLISPEGRLPENHTKKTEISRR</sequence>
<keyword evidence="6" id="KW-1185">Reference proteome</keyword>
<dbReference type="SUPFAM" id="SSF63411">
    <property type="entry name" value="LuxS/MPP-like metallohydrolase"/>
    <property type="match status" value="2"/>
</dbReference>
<dbReference type="GO" id="GO:0046872">
    <property type="term" value="F:metal ion binding"/>
    <property type="evidence" value="ECO:0007669"/>
    <property type="project" value="InterPro"/>
</dbReference>
<dbReference type="Gene3D" id="3.30.830.10">
    <property type="entry name" value="Metalloenzyme, LuxS/M16 peptidase-like"/>
    <property type="match status" value="2"/>
</dbReference>
<dbReference type="RefSeq" id="WP_120192214.1">
    <property type="nucleotide sequence ID" value="NZ_RAPK01000007.1"/>
</dbReference>